<evidence type="ECO:0000313" key="3">
    <source>
        <dbReference type="Proteomes" id="UP000032142"/>
    </source>
</evidence>
<dbReference type="AlphaFoldDB" id="A0A0B0PUS6"/>
<dbReference type="GO" id="GO:0000398">
    <property type="term" value="P:mRNA splicing, via spliceosome"/>
    <property type="evidence" value="ECO:0007669"/>
    <property type="project" value="TreeGrafter"/>
</dbReference>
<dbReference type="GO" id="GO:0005634">
    <property type="term" value="C:nucleus"/>
    <property type="evidence" value="ECO:0007669"/>
    <property type="project" value="TreeGrafter"/>
</dbReference>
<gene>
    <name evidence="2" type="ORF">F383_13412</name>
</gene>
<accession>A0A0B0PUS6</accession>
<sequence>MDSLNVPPKYREMEVILDILFRSSKELLEASLLLSCLKNSKPSYWFSAHSHCKFTALVEHEEGGEVTKFLALDKCLPGLKFLQIVAIESDPGPCEVQYDEEWLAIAGKFCLSFDLSMWRLWVLLLSKN</sequence>
<feature type="domain" description="Lariat debranching enzyme C-terminal" evidence="1">
    <location>
        <begin position="65"/>
        <end position="109"/>
    </location>
</feature>
<proteinExistence type="predicted"/>
<dbReference type="EMBL" id="KN455155">
    <property type="protein sequence ID" value="KHG30223.1"/>
    <property type="molecule type" value="Genomic_DNA"/>
</dbReference>
<dbReference type="PANTHER" id="PTHR12849">
    <property type="entry name" value="RNA LARIAT DEBRANCHING ENZYME"/>
    <property type="match status" value="1"/>
</dbReference>
<protein>
    <submittedName>
        <fullName evidence="2">Lariat debranching enzyme-like protein</fullName>
    </submittedName>
</protein>
<dbReference type="Proteomes" id="UP000032142">
    <property type="component" value="Unassembled WGS sequence"/>
</dbReference>
<organism evidence="2 3">
    <name type="scientific">Gossypium arboreum</name>
    <name type="common">Tree cotton</name>
    <name type="synonym">Gossypium nanking</name>
    <dbReference type="NCBI Taxonomy" id="29729"/>
    <lineage>
        <taxon>Eukaryota</taxon>
        <taxon>Viridiplantae</taxon>
        <taxon>Streptophyta</taxon>
        <taxon>Embryophyta</taxon>
        <taxon>Tracheophyta</taxon>
        <taxon>Spermatophyta</taxon>
        <taxon>Magnoliopsida</taxon>
        <taxon>eudicotyledons</taxon>
        <taxon>Gunneridae</taxon>
        <taxon>Pentapetalae</taxon>
        <taxon>rosids</taxon>
        <taxon>malvids</taxon>
        <taxon>Malvales</taxon>
        <taxon>Malvaceae</taxon>
        <taxon>Malvoideae</taxon>
        <taxon>Gossypium</taxon>
    </lineage>
</organism>
<evidence type="ECO:0000259" key="1">
    <source>
        <dbReference type="Pfam" id="PF05011"/>
    </source>
</evidence>
<evidence type="ECO:0000313" key="2">
    <source>
        <dbReference type="EMBL" id="KHG30223.1"/>
    </source>
</evidence>
<keyword evidence="3" id="KW-1185">Reference proteome</keyword>
<dbReference type="GO" id="GO:0008419">
    <property type="term" value="F:RNA lariat debranching enzyme activity"/>
    <property type="evidence" value="ECO:0007669"/>
    <property type="project" value="TreeGrafter"/>
</dbReference>
<reference evidence="3" key="1">
    <citation type="submission" date="2014-09" db="EMBL/GenBank/DDBJ databases">
        <authorList>
            <person name="Mudge J."/>
            <person name="Ramaraj T."/>
            <person name="Lindquist I.E."/>
            <person name="Bharti A.K."/>
            <person name="Sundararajan A."/>
            <person name="Cameron C.T."/>
            <person name="Woodward J.E."/>
            <person name="May G.D."/>
            <person name="Brubaker C."/>
            <person name="Broadhvest J."/>
            <person name="Wilkins T.A."/>
        </authorList>
    </citation>
    <scope>NUCLEOTIDE SEQUENCE</scope>
    <source>
        <strain evidence="3">cv. AKA8401</strain>
    </source>
</reference>
<dbReference type="Pfam" id="PF05011">
    <property type="entry name" value="DBR1"/>
    <property type="match status" value="1"/>
</dbReference>
<name>A0A0B0PUS6_GOSAR</name>
<dbReference type="InterPro" id="IPR007708">
    <property type="entry name" value="DBR1_C"/>
</dbReference>
<dbReference type="PANTHER" id="PTHR12849:SF0">
    <property type="entry name" value="LARIAT DEBRANCHING ENZYME"/>
    <property type="match status" value="1"/>
</dbReference>